<proteinExistence type="predicted"/>
<keyword evidence="3" id="KW-1185">Reference proteome</keyword>
<name>A0AAD5JYA0_9FUNG</name>
<gene>
    <name evidence="2" type="ORF">BDA99DRAFT_287943</name>
</gene>
<organism evidence="2 3">
    <name type="scientific">Phascolomyces articulosus</name>
    <dbReference type="NCBI Taxonomy" id="60185"/>
    <lineage>
        <taxon>Eukaryota</taxon>
        <taxon>Fungi</taxon>
        <taxon>Fungi incertae sedis</taxon>
        <taxon>Mucoromycota</taxon>
        <taxon>Mucoromycotina</taxon>
        <taxon>Mucoromycetes</taxon>
        <taxon>Mucorales</taxon>
        <taxon>Lichtheimiaceae</taxon>
        <taxon>Phascolomyces</taxon>
    </lineage>
</organism>
<feature type="region of interest" description="Disordered" evidence="1">
    <location>
        <begin position="99"/>
        <end position="152"/>
    </location>
</feature>
<evidence type="ECO:0000256" key="1">
    <source>
        <dbReference type="SAM" id="MobiDB-lite"/>
    </source>
</evidence>
<reference evidence="2" key="2">
    <citation type="submission" date="2023-02" db="EMBL/GenBank/DDBJ databases">
        <authorList>
            <consortium name="DOE Joint Genome Institute"/>
            <person name="Mondo S.J."/>
            <person name="Chang Y."/>
            <person name="Wang Y."/>
            <person name="Ahrendt S."/>
            <person name="Andreopoulos W."/>
            <person name="Barry K."/>
            <person name="Beard J."/>
            <person name="Benny G.L."/>
            <person name="Blankenship S."/>
            <person name="Bonito G."/>
            <person name="Cuomo C."/>
            <person name="Desiro A."/>
            <person name="Gervers K.A."/>
            <person name="Hundley H."/>
            <person name="Kuo A."/>
            <person name="LaButti K."/>
            <person name="Lang B.F."/>
            <person name="Lipzen A."/>
            <person name="O'Donnell K."/>
            <person name="Pangilinan J."/>
            <person name="Reynolds N."/>
            <person name="Sandor L."/>
            <person name="Smith M.W."/>
            <person name="Tsang A."/>
            <person name="Grigoriev I.V."/>
            <person name="Stajich J.E."/>
            <person name="Spatafora J.W."/>
        </authorList>
    </citation>
    <scope>NUCLEOTIDE SEQUENCE</scope>
    <source>
        <strain evidence="2">RSA 2281</strain>
    </source>
</reference>
<dbReference type="Proteomes" id="UP001209540">
    <property type="component" value="Unassembled WGS sequence"/>
</dbReference>
<accession>A0AAD5JYA0</accession>
<dbReference type="AlphaFoldDB" id="A0AAD5JYA0"/>
<reference evidence="2" key="1">
    <citation type="journal article" date="2022" name="IScience">
        <title>Evolution of zygomycete secretomes and the origins of terrestrial fungal ecologies.</title>
        <authorList>
            <person name="Chang Y."/>
            <person name="Wang Y."/>
            <person name="Mondo S."/>
            <person name="Ahrendt S."/>
            <person name="Andreopoulos W."/>
            <person name="Barry K."/>
            <person name="Beard J."/>
            <person name="Benny G.L."/>
            <person name="Blankenship S."/>
            <person name="Bonito G."/>
            <person name="Cuomo C."/>
            <person name="Desiro A."/>
            <person name="Gervers K.A."/>
            <person name="Hundley H."/>
            <person name="Kuo A."/>
            <person name="LaButti K."/>
            <person name="Lang B.F."/>
            <person name="Lipzen A."/>
            <person name="O'Donnell K."/>
            <person name="Pangilinan J."/>
            <person name="Reynolds N."/>
            <person name="Sandor L."/>
            <person name="Smith M.E."/>
            <person name="Tsang A."/>
            <person name="Grigoriev I.V."/>
            <person name="Stajich J.E."/>
            <person name="Spatafora J.W."/>
        </authorList>
    </citation>
    <scope>NUCLEOTIDE SEQUENCE</scope>
    <source>
        <strain evidence="2">RSA 2281</strain>
    </source>
</reference>
<evidence type="ECO:0000313" key="2">
    <source>
        <dbReference type="EMBL" id="KAI9245334.1"/>
    </source>
</evidence>
<evidence type="ECO:0000313" key="3">
    <source>
        <dbReference type="Proteomes" id="UP001209540"/>
    </source>
</evidence>
<dbReference type="EMBL" id="JAIXMP010000052">
    <property type="protein sequence ID" value="KAI9245334.1"/>
    <property type="molecule type" value="Genomic_DNA"/>
</dbReference>
<feature type="compositionally biased region" description="Basic and acidic residues" evidence="1">
    <location>
        <begin position="106"/>
        <end position="126"/>
    </location>
</feature>
<sequence>MAWLPFTKNLKNQFNNKDKFHVIDIVACFRESNLVEREKAEAQFKAEVKRMSDWKPSKIQQWAQQQVENDYSILSSRGYDEYWRALEIDKNRNEAEAAEAKSYYQTRKDSAKRSHDQSSDHDEYSNKKQKQSTTQQNSSAPAATTARVDNVPQDARAIVNDIRQSARAAVGDVRHGDMAGNDSQEQAEKWIEKLHSLSDKDKLLFIYEKL</sequence>
<comment type="caution">
    <text evidence="2">The sequence shown here is derived from an EMBL/GenBank/DDBJ whole genome shotgun (WGS) entry which is preliminary data.</text>
</comment>
<protein>
    <submittedName>
        <fullName evidence="2">Uncharacterized protein</fullName>
    </submittedName>
</protein>